<evidence type="ECO:0000313" key="2">
    <source>
        <dbReference type="EMBL" id="KAF0735772.1"/>
    </source>
</evidence>
<feature type="domain" description="Bulb-type lectin" evidence="1">
    <location>
        <begin position="25"/>
        <end position="143"/>
    </location>
</feature>
<evidence type="ECO:0000259" key="1">
    <source>
        <dbReference type="PROSITE" id="PS50927"/>
    </source>
</evidence>
<protein>
    <recommendedName>
        <fullName evidence="1">Bulb-type lectin domain-containing protein</fullName>
    </recommendedName>
</protein>
<accession>A0A6G0X702</accession>
<dbReference type="SUPFAM" id="SSF51110">
    <property type="entry name" value="alpha-D-mannose-specific plant lectins"/>
    <property type="match status" value="1"/>
</dbReference>
<dbReference type="InterPro" id="IPR001480">
    <property type="entry name" value="Bulb-type_lectin_dom"/>
</dbReference>
<keyword evidence="3" id="KW-1185">Reference proteome</keyword>
<gene>
    <name evidence="2" type="ORF">Ae201684_007777</name>
</gene>
<dbReference type="PROSITE" id="PS50927">
    <property type="entry name" value="BULB_LECTIN"/>
    <property type="match status" value="1"/>
</dbReference>
<dbReference type="VEuPathDB" id="FungiDB:AeMF1_014498"/>
<dbReference type="EMBL" id="VJMJ01000093">
    <property type="protein sequence ID" value="KAF0735772.1"/>
    <property type="molecule type" value="Genomic_DNA"/>
</dbReference>
<organism evidence="2 3">
    <name type="scientific">Aphanomyces euteiches</name>
    <dbReference type="NCBI Taxonomy" id="100861"/>
    <lineage>
        <taxon>Eukaryota</taxon>
        <taxon>Sar</taxon>
        <taxon>Stramenopiles</taxon>
        <taxon>Oomycota</taxon>
        <taxon>Saprolegniomycetes</taxon>
        <taxon>Saprolegniales</taxon>
        <taxon>Verrucalvaceae</taxon>
        <taxon>Aphanomyces</taxon>
    </lineage>
</organism>
<sequence>MGYCNLCEVDQERPLKLLVGNTIVSQKAIEMSEISYKDSISTKNKTLRLQMQEDGNLVLFDLKKEKPIWATMPSETFIHRANAKLQSDGVLAVFADVGNDAIYASQSAGKGTAPYCVVVSDNPARYGVSIYDSQCEQVWHPSVAQL</sequence>
<dbReference type="Proteomes" id="UP000481153">
    <property type="component" value="Unassembled WGS sequence"/>
</dbReference>
<reference evidence="2 3" key="1">
    <citation type="submission" date="2019-07" db="EMBL/GenBank/DDBJ databases">
        <title>Genomics analysis of Aphanomyces spp. identifies a new class of oomycete effector associated with host adaptation.</title>
        <authorList>
            <person name="Gaulin E."/>
        </authorList>
    </citation>
    <scope>NUCLEOTIDE SEQUENCE [LARGE SCALE GENOMIC DNA]</scope>
    <source>
        <strain evidence="2 3">ATCC 201684</strain>
    </source>
</reference>
<evidence type="ECO:0000313" key="3">
    <source>
        <dbReference type="Proteomes" id="UP000481153"/>
    </source>
</evidence>
<comment type="caution">
    <text evidence="2">The sequence shown here is derived from an EMBL/GenBank/DDBJ whole genome shotgun (WGS) entry which is preliminary data.</text>
</comment>
<proteinExistence type="predicted"/>
<dbReference type="AlphaFoldDB" id="A0A6G0X702"/>
<dbReference type="InterPro" id="IPR036426">
    <property type="entry name" value="Bulb-type_lectin_dom_sf"/>
</dbReference>
<name>A0A6G0X702_9STRA</name>
<dbReference type="Gene3D" id="2.90.10.10">
    <property type="entry name" value="Bulb-type lectin domain"/>
    <property type="match status" value="1"/>
</dbReference>